<dbReference type="InterPro" id="IPR025532">
    <property type="entry name" value="G6P_1-epimerase"/>
</dbReference>
<dbReference type="SUPFAM" id="SSF74650">
    <property type="entry name" value="Galactose mutarotase-like"/>
    <property type="match status" value="1"/>
</dbReference>
<dbReference type="EMBL" id="JAPJDZ010000010">
    <property type="protein sequence ID" value="MDP5135573.1"/>
    <property type="molecule type" value="Genomic_DNA"/>
</dbReference>
<reference evidence="5 6" key="1">
    <citation type="submission" date="2022-11" db="EMBL/GenBank/DDBJ databases">
        <title>Viruses from the air-sea interface of a natural surface slick.</title>
        <authorList>
            <person name="Rahlff J."/>
            <person name="Holmfeldt K."/>
        </authorList>
    </citation>
    <scope>NUCLEOTIDE SEQUENCE [LARGE SCALE GENOMIC DNA]</scope>
    <source>
        <strain evidence="5 6">SMS4</strain>
    </source>
</reference>
<comment type="catalytic activity">
    <reaction evidence="1">
        <text>alpha-D-glucose 6-phosphate = beta-D-glucose 6-phosphate</text>
        <dbReference type="Rhea" id="RHEA:16249"/>
        <dbReference type="ChEBI" id="CHEBI:58225"/>
        <dbReference type="ChEBI" id="CHEBI:58247"/>
        <dbReference type="EC" id="5.1.3.15"/>
    </reaction>
</comment>
<dbReference type="Pfam" id="PF01263">
    <property type="entry name" value="Aldose_epim"/>
    <property type="match status" value="1"/>
</dbReference>
<dbReference type="PANTHER" id="PTHR11122">
    <property type="entry name" value="APOSPORY-ASSOCIATED PROTEIN C-RELATED"/>
    <property type="match status" value="1"/>
</dbReference>
<comment type="similarity">
    <text evidence="2 4">Belongs to the glucose-6-phosphate 1-epimerase family.</text>
</comment>
<organism evidence="5 6">
    <name type="scientific">Rheinheimera baltica</name>
    <dbReference type="NCBI Taxonomy" id="67576"/>
    <lineage>
        <taxon>Bacteria</taxon>
        <taxon>Pseudomonadati</taxon>
        <taxon>Pseudomonadota</taxon>
        <taxon>Gammaproteobacteria</taxon>
        <taxon>Chromatiales</taxon>
        <taxon>Chromatiaceae</taxon>
        <taxon>Rheinheimera</taxon>
    </lineage>
</organism>
<dbReference type="RefSeq" id="WP_305974603.1">
    <property type="nucleotide sequence ID" value="NZ_JAPJDZ010000010.1"/>
</dbReference>
<name>A0ABT9HX68_9GAMM</name>
<gene>
    <name evidence="5" type="ORF">ORJ04_06370</name>
</gene>
<evidence type="ECO:0000313" key="5">
    <source>
        <dbReference type="EMBL" id="MDP5135573.1"/>
    </source>
</evidence>
<dbReference type="Gene3D" id="2.70.98.10">
    <property type="match status" value="1"/>
</dbReference>
<dbReference type="PIRSF" id="PIRSF016020">
    <property type="entry name" value="PHexose_mutarotase"/>
    <property type="match status" value="1"/>
</dbReference>
<dbReference type="InterPro" id="IPR014718">
    <property type="entry name" value="GH-type_carb-bd"/>
</dbReference>
<evidence type="ECO:0000256" key="4">
    <source>
        <dbReference type="PIRNR" id="PIRNR016020"/>
    </source>
</evidence>
<sequence length="282" mass="31795">MVNERISHQIGFNHLCDLPCIKLQFGNASAVISLYGGQVLSYVPKAEEEVLWLSPKATWHNNTPIRGGVPVCWPWFGPADSRLNPMQMSLPNHGVVRTMLWQLTEQRCNNKYTRVVLAVTVNGLPYHSDSVTLQLTVTLSDTLSIDIACADKLLQQVALHSYFNIPKLEQTLVQPLPQHYLDKVSGKSMMGTTTTAEFTSEVDRIYQQPADDIHIISANTRVHIKQHGHDATIVWNPWQDKSRHINDLADNNYLEFVCVETARLQLDTAAPLQLNQTLIADY</sequence>
<dbReference type="EC" id="5.1.3.15" evidence="4"/>
<dbReference type="InterPro" id="IPR011013">
    <property type="entry name" value="Gal_mutarotase_sf_dom"/>
</dbReference>
<evidence type="ECO:0000256" key="2">
    <source>
        <dbReference type="ARBA" id="ARBA00005866"/>
    </source>
</evidence>
<dbReference type="PANTHER" id="PTHR11122:SF13">
    <property type="entry name" value="GLUCOSE-6-PHOSPHATE 1-EPIMERASE"/>
    <property type="match status" value="1"/>
</dbReference>
<comment type="caution">
    <text evidence="5">The sequence shown here is derived from an EMBL/GenBank/DDBJ whole genome shotgun (WGS) entry which is preliminary data.</text>
</comment>
<protein>
    <recommendedName>
        <fullName evidence="4">Putative glucose-6-phosphate 1-epimerase</fullName>
        <ecNumber evidence="4">5.1.3.15</ecNumber>
    </recommendedName>
</protein>
<keyword evidence="6" id="KW-1185">Reference proteome</keyword>
<dbReference type="Proteomes" id="UP001231109">
    <property type="component" value="Unassembled WGS sequence"/>
</dbReference>
<proteinExistence type="inferred from homology"/>
<evidence type="ECO:0000313" key="6">
    <source>
        <dbReference type="Proteomes" id="UP001231109"/>
    </source>
</evidence>
<accession>A0ABT9HX68</accession>
<dbReference type="InterPro" id="IPR008183">
    <property type="entry name" value="Aldose_1/G6P_1-epimerase"/>
</dbReference>
<keyword evidence="3 4" id="KW-0413">Isomerase</keyword>
<evidence type="ECO:0000256" key="3">
    <source>
        <dbReference type="ARBA" id="ARBA00023235"/>
    </source>
</evidence>
<evidence type="ECO:0000256" key="1">
    <source>
        <dbReference type="ARBA" id="ARBA00001096"/>
    </source>
</evidence>